<proteinExistence type="predicted"/>
<reference evidence="2" key="1">
    <citation type="submission" date="2019-03" db="EMBL/GenBank/DDBJ databases">
        <title>Improved annotation for the trematode Fasciola hepatica.</title>
        <authorList>
            <person name="Choi Y.-J."/>
            <person name="Martin J."/>
            <person name="Mitreva M."/>
        </authorList>
    </citation>
    <scope>NUCLEOTIDE SEQUENCE [LARGE SCALE GENOMIC DNA]</scope>
</reference>
<protein>
    <submittedName>
        <fullName evidence="2">Uncharacterized protein</fullName>
    </submittedName>
</protein>
<gene>
    <name evidence="2" type="ORF">D915_002164</name>
</gene>
<evidence type="ECO:0000256" key="1">
    <source>
        <dbReference type="SAM" id="MobiDB-lite"/>
    </source>
</evidence>
<dbReference type="AlphaFoldDB" id="A0A4E0S3A4"/>
<evidence type="ECO:0000313" key="2">
    <source>
        <dbReference type="EMBL" id="THD27110.1"/>
    </source>
</evidence>
<comment type="caution">
    <text evidence="2">The sequence shown here is derived from an EMBL/GenBank/DDBJ whole genome shotgun (WGS) entry which is preliminary data.</text>
</comment>
<accession>A0A4E0S3A4</accession>
<dbReference type="Proteomes" id="UP000230066">
    <property type="component" value="Unassembled WGS sequence"/>
</dbReference>
<feature type="compositionally biased region" description="Polar residues" evidence="1">
    <location>
        <begin position="482"/>
        <end position="500"/>
    </location>
</feature>
<evidence type="ECO:0000313" key="3">
    <source>
        <dbReference type="Proteomes" id="UP000230066"/>
    </source>
</evidence>
<organism evidence="2 3">
    <name type="scientific">Fasciola hepatica</name>
    <name type="common">Liver fluke</name>
    <dbReference type="NCBI Taxonomy" id="6192"/>
    <lineage>
        <taxon>Eukaryota</taxon>
        <taxon>Metazoa</taxon>
        <taxon>Spiralia</taxon>
        <taxon>Lophotrochozoa</taxon>
        <taxon>Platyhelminthes</taxon>
        <taxon>Trematoda</taxon>
        <taxon>Digenea</taxon>
        <taxon>Plagiorchiida</taxon>
        <taxon>Echinostomata</taxon>
        <taxon>Echinostomatoidea</taxon>
        <taxon>Fasciolidae</taxon>
        <taxon>Fasciola</taxon>
    </lineage>
</organism>
<sequence length="612" mass="67822">MTDRCAFVQLDCVFRVLATRAFFPFPIHVGPVPAHLVYSYFLIQRATYLRFSPSNHGSIVDGMSLDVDEEVLSDAESSSHTTEEDTDNLIHHRADEAIVVRGHQIQSPSATYAMPQTSADLLDDSVFVLVYPTTKRNPGNTKAWSAGDCLSQRLLPHIDGTQRLLELATLARVDISIARLCLTNLIQAGFVRALPAPTFLKPPTGVDPVACPISNAGWLGMPRLSVLLSDPLLGDACLQSVVTDFSVDFGQTDFRRNVLVDIFRVYTMLCGSPNFSLPHTISATPYLRFVDLPTPSKSELLCFSHLTDSSNVLVHQSTMASSESSSNQPLSANFLHLVQFGEVNGLIRRIHCFPISDHAESVEPADNTAKVQDVNTHDTANHPIHATRVGHMTHPGQPSILPPIRSENESPPRNTTELLDDKTWNAVRSSLCDGLHSVDSISAILSQELCQFGTPDSFIPSDLVMQLRENLMHRLLAKSSRDPISQPSQTTSVQNGSSTDPVLPVGWTQPRPPHPVPSRLKDQGFRPVSTSTDETISHSRARPNPLARQGHHLQRRVSSIPQGYSTGELRFLVERYAQDEKLHSIERKPSRHHSNYPQTQQTPVHSLYMIWR</sequence>
<keyword evidence="3" id="KW-1185">Reference proteome</keyword>
<dbReference type="EMBL" id="JXXN02000523">
    <property type="protein sequence ID" value="THD27110.1"/>
    <property type="molecule type" value="Genomic_DNA"/>
</dbReference>
<name>A0A4E0S3A4_FASHE</name>
<feature type="region of interest" description="Disordered" evidence="1">
    <location>
        <begin position="479"/>
        <end position="559"/>
    </location>
</feature>